<feature type="transmembrane region" description="Helical" evidence="9">
    <location>
        <begin position="5"/>
        <end position="27"/>
    </location>
</feature>
<evidence type="ECO:0000256" key="2">
    <source>
        <dbReference type="ARBA" id="ARBA00022448"/>
    </source>
</evidence>
<evidence type="ECO:0000256" key="3">
    <source>
        <dbReference type="ARBA" id="ARBA00022475"/>
    </source>
</evidence>
<proteinExistence type="predicted"/>
<dbReference type="InterPro" id="IPR004700">
    <property type="entry name" value="PTS_IIC_man"/>
</dbReference>
<gene>
    <name evidence="10" type="ORF">CDL26_07575</name>
</gene>
<dbReference type="InterPro" id="IPR050303">
    <property type="entry name" value="GatZ_KbaZ_carbometab"/>
</dbReference>
<feature type="transmembrane region" description="Helical" evidence="9">
    <location>
        <begin position="176"/>
        <end position="197"/>
    </location>
</feature>
<feature type="transmembrane region" description="Helical" evidence="9">
    <location>
        <begin position="33"/>
        <end position="62"/>
    </location>
</feature>
<dbReference type="Proteomes" id="UP000234891">
    <property type="component" value="Unassembled WGS sequence"/>
</dbReference>
<organism evidence="10 11">
    <name type="scientific">Mediterraneibacter gnavus</name>
    <name type="common">Ruminococcus gnavus</name>
    <dbReference type="NCBI Taxonomy" id="33038"/>
    <lineage>
        <taxon>Bacteria</taxon>
        <taxon>Bacillati</taxon>
        <taxon>Bacillota</taxon>
        <taxon>Clostridia</taxon>
        <taxon>Lachnospirales</taxon>
        <taxon>Lachnospiraceae</taxon>
        <taxon>Mediterraneibacter</taxon>
    </lineage>
</organism>
<sequence>MEIQVWQIIALTILSLIFIWDSLMTAVFDGKPIFAGIIAGIIMGDITTGLAVGATLQLMVLGVGTYGGSSMPDYVTGAIVGTVFAVTSGQGIEFGIGLAVPVGLLMVNLDIFGRFCNVFFAKRVEAAIERLDYGAIKRNIWYGLIPWGLSRAFPVFVMLIFGEDIVNTLVENMPEWLTGGLSVAGGLLPAVGIAILLRYLPVKKYISYLLIGFFAAAYLAVPMFGIAILGAAMAVISFQQNLKDSQRVVVANAGVSQEGLLDGEYED</sequence>
<keyword evidence="4 10" id="KW-0762">Sugar transport</keyword>
<evidence type="ECO:0000256" key="7">
    <source>
        <dbReference type="ARBA" id="ARBA00022989"/>
    </source>
</evidence>
<keyword evidence="7 9" id="KW-1133">Transmembrane helix</keyword>
<keyword evidence="2" id="KW-0813">Transport</keyword>
<protein>
    <submittedName>
        <fullName evidence="10">PTS sugar transporter subunit IIC</fullName>
    </submittedName>
</protein>
<feature type="transmembrane region" description="Helical" evidence="9">
    <location>
        <begin position="98"/>
        <end position="120"/>
    </location>
</feature>
<comment type="subcellular location">
    <subcellularLocation>
        <location evidence="1">Cell membrane</location>
        <topology evidence="1">Multi-pass membrane protein</topology>
    </subcellularLocation>
</comment>
<keyword evidence="6 9" id="KW-0812">Transmembrane</keyword>
<feature type="transmembrane region" description="Helical" evidence="9">
    <location>
        <begin position="140"/>
        <end position="161"/>
    </location>
</feature>
<reference evidence="10 11" key="1">
    <citation type="journal article" date="2017" name="Genome Med.">
        <title>A novel Ruminococcus gnavus clade enriched in inflammatory bowel disease patients.</title>
        <authorList>
            <person name="Hall A.B."/>
            <person name="Yassour M."/>
            <person name="Sauk J."/>
            <person name="Garner A."/>
            <person name="Jiang X."/>
            <person name="Arthur T."/>
            <person name="Lagoudas G.K."/>
            <person name="Vatanen T."/>
            <person name="Fornelos N."/>
            <person name="Wilson R."/>
            <person name="Bertha M."/>
            <person name="Cohen M."/>
            <person name="Garber J."/>
            <person name="Khalili H."/>
            <person name="Gevers D."/>
            <person name="Ananthakrishnan A.N."/>
            <person name="Kugathasan S."/>
            <person name="Lander E.S."/>
            <person name="Blainey P."/>
            <person name="Vlamakis H."/>
            <person name="Xavier R.J."/>
            <person name="Huttenhower C."/>
        </authorList>
    </citation>
    <scope>NUCLEOTIDE SEQUENCE [LARGE SCALE GENOMIC DNA]</scope>
    <source>
        <strain evidence="10 11">RJX1124</strain>
    </source>
</reference>
<keyword evidence="5" id="KW-0598">Phosphotransferase system</keyword>
<evidence type="ECO:0000256" key="1">
    <source>
        <dbReference type="ARBA" id="ARBA00004651"/>
    </source>
</evidence>
<dbReference type="RefSeq" id="WP_024853837.1">
    <property type="nucleotide sequence ID" value="NZ_JAQMLL010000021.1"/>
</dbReference>
<feature type="transmembrane region" description="Helical" evidence="9">
    <location>
        <begin position="209"/>
        <end position="236"/>
    </location>
</feature>
<comment type="caution">
    <text evidence="10">The sequence shown here is derived from an EMBL/GenBank/DDBJ whole genome shotgun (WGS) entry which is preliminary data.</text>
</comment>
<name>A0A2N5PCP6_MEDGN</name>
<evidence type="ECO:0000313" key="10">
    <source>
        <dbReference type="EMBL" id="PLT72892.1"/>
    </source>
</evidence>
<dbReference type="PANTHER" id="PTHR32502">
    <property type="entry name" value="N-ACETYLGALACTOSAMINE PERMEASE II COMPONENT-RELATED"/>
    <property type="match status" value="1"/>
</dbReference>
<dbReference type="AlphaFoldDB" id="A0A2N5PCP6"/>
<keyword evidence="3" id="KW-1003">Cell membrane</keyword>
<evidence type="ECO:0000256" key="4">
    <source>
        <dbReference type="ARBA" id="ARBA00022597"/>
    </source>
</evidence>
<evidence type="ECO:0000313" key="11">
    <source>
        <dbReference type="Proteomes" id="UP000234891"/>
    </source>
</evidence>
<evidence type="ECO:0000256" key="6">
    <source>
        <dbReference type="ARBA" id="ARBA00022692"/>
    </source>
</evidence>
<evidence type="ECO:0000256" key="5">
    <source>
        <dbReference type="ARBA" id="ARBA00022683"/>
    </source>
</evidence>
<evidence type="ECO:0000256" key="8">
    <source>
        <dbReference type="ARBA" id="ARBA00023136"/>
    </source>
</evidence>
<dbReference type="GO" id="GO:0009401">
    <property type="term" value="P:phosphoenolpyruvate-dependent sugar phosphotransferase system"/>
    <property type="evidence" value="ECO:0007669"/>
    <property type="project" value="UniProtKB-KW"/>
</dbReference>
<accession>A0A2N5PCP6</accession>
<dbReference type="GO" id="GO:0005886">
    <property type="term" value="C:plasma membrane"/>
    <property type="evidence" value="ECO:0007669"/>
    <property type="project" value="UniProtKB-SubCell"/>
</dbReference>
<dbReference type="PROSITE" id="PS51106">
    <property type="entry name" value="PTS_EIIC_TYPE_4"/>
    <property type="match status" value="1"/>
</dbReference>
<evidence type="ECO:0000256" key="9">
    <source>
        <dbReference type="SAM" id="Phobius"/>
    </source>
</evidence>
<keyword evidence="8 9" id="KW-0472">Membrane</keyword>
<dbReference type="EMBL" id="NIHS01000010">
    <property type="protein sequence ID" value="PLT72892.1"/>
    <property type="molecule type" value="Genomic_DNA"/>
</dbReference>
<dbReference type="Pfam" id="PF03609">
    <property type="entry name" value="EII-Sor"/>
    <property type="match status" value="1"/>
</dbReference>
<dbReference type="PANTHER" id="PTHR32502:SF28">
    <property type="entry name" value="PHOSPHOTRANSFERASE SYSTEM SUGAR-SPECIFIC EIIC COMPONENT"/>
    <property type="match status" value="1"/>
</dbReference>